<reference evidence="6 7" key="1">
    <citation type="submission" date="2019-07" db="EMBL/GenBank/DDBJ databases">
        <title>Description of 53C-WASEF.</title>
        <authorList>
            <person name="Pitt A."/>
            <person name="Hahn M.W."/>
        </authorList>
    </citation>
    <scope>NUCLEOTIDE SEQUENCE [LARGE SCALE GENOMIC DNA]</scope>
    <source>
        <strain evidence="6 7">53C-WASEF</strain>
    </source>
</reference>
<accession>A0A556QJK4</accession>
<evidence type="ECO:0000259" key="4">
    <source>
        <dbReference type="Pfam" id="PF13802"/>
    </source>
</evidence>
<protein>
    <submittedName>
        <fullName evidence="6">DUF5110 domain-containing protein</fullName>
    </submittedName>
</protein>
<dbReference type="CDD" id="cd06604">
    <property type="entry name" value="GH31_glucosidase_II_MalA"/>
    <property type="match status" value="1"/>
</dbReference>
<dbReference type="PANTHER" id="PTHR22762">
    <property type="entry name" value="ALPHA-GLUCOSIDASE"/>
    <property type="match status" value="1"/>
</dbReference>
<dbReference type="PANTHER" id="PTHR22762:SF120">
    <property type="entry name" value="HETEROGLYCAN GLUCOSIDASE 1"/>
    <property type="match status" value="1"/>
</dbReference>
<dbReference type="SUPFAM" id="SSF74650">
    <property type="entry name" value="Galactose mutarotase-like"/>
    <property type="match status" value="1"/>
</dbReference>
<dbReference type="SUPFAM" id="SSF51011">
    <property type="entry name" value="Glycosyl hydrolase domain"/>
    <property type="match status" value="1"/>
</dbReference>
<dbReference type="InterPro" id="IPR017853">
    <property type="entry name" value="GH"/>
</dbReference>
<dbReference type="InterPro" id="IPR025887">
    <property type="entry name" value="Glyco_hydro_31_N_dom"/>
</dbReference>
<dbReference type="CDD" id="cd14752">
    <property type="entry name" value="GH31_N"/>
    <property type="match status" value="1"/>
</dbReference>
<dbReference type="AlphaFoldDB" id="A0A556QJK4"/>
<keyword evidence="2" id="KW-0326">Glycosidase</keyword>
<evidence type="ECO:0000256" key="2">
    <source>
        <dbReference type="RuleBase" id="RU361185"/>
    </source>
</evidence>
<feature type="domain" description="Glycoside hydrolase family 31 TIM barrel" evidence="3">
    <location>
        <begin position="229"/>
        <end position="552"/>
    </location>
</feature>
<keyword evidence="2" id="KW-0378">Hydrolase</keyword>
<keyword evidence="7" id="KW-1185">Reference proteome</keyword>
<dbReference type="InterPro" id="IPR013780">
    <property type="entry name" value="Glyco_hydro_b"/>
</dbReference>
<feature type="domain" description="Glycosyl hydrolase family 31 C-terminal" evidence="5">
    <location>
        <begin position="561"/>
        <end position="649"/>
    </location>
</feature>
<gene>
    <name evidence="6" type="ORF">FPL22_11755</name>
</gene>
<evidence type="ECO:0000313" key="7">
    <source>
        <dbReference type="Proteomes" id="UP000315648"/>
    </source>
</evidence>
<evidence type="ECO:0000259" key="5">
    <source>
        <dbReference type="Pfam" id="PF21365"/>
    </source>
</evidence>
<dbReference type="EMBL" id="VMBG01000002">
    <property type="protein sequence ID" value="TSJ76791.1"/>
    <property type="molecule type" value="Genomic_DNA"/>
</dbReference>
<dbReference type="InterPro" id="IPR048395">
    <property type="entry name" value="Glyco_hydro_31_C"/>
</dbReference>
<proteinExistence type="inferred from homology"/>
<dbReference type="GO" id="GO:0030246">
    <property type="term" value="F:carbohydrate binding"/>
    <property type="evidence" value="ECO:0007669"/>
    <property type="project" value="InterPro"/>
</dbReference>
<evidence type="ECO:0000313" key="6">
    <source>
        <dbReference type="EMBL" id="TSJ76791.1"/>
    </source>
</evidence>
<dbReference type="GO" id="GO:0004553">
    <property type="term" value="F:hydrolase activity, hydrolyzing O-glycosyl compounds"/>
    <property type="evidence" value="ECO:0007669"/>
    <property type="project" value="InterPro"/>
</dbReference>
<dbReference type="SUPFAM" id="SSF51445">
    <property type="entry name" value="(Trans)glycosidases"/>
    <property type="match status" value="1"/>
</dbReference>
<dbReference type="OrthoDB" id="176168at2"/>
<organism evidence="6 7">
    <name type="scientific">Rariglobus hedericola</name>
    <dbReference type="NCBI Taxonomy" id="2597822"/>
    <lineage>
        <taxon>Bacteria</taxon>
        <taxon>Pseudomonadati</taxon>
        <taxon>Verrucomicrobiota</taxon>
        <taxon>Opitutia</taxon>
        <taxon>Opitutales</taxon>
        <taxon>Opitutaceae</taxon>
        <taxon>Rariglobus</taxon>
    </lineage>
</organism>
<dbReference type="Pfam" id="PF21365">
    <property type="entry name" value="Glyco_hydro_31_3rd"/>
    <property type="match status" value="1"/>
</dbReference>
<comment type="similarity">
    <text evidence="1 2">Belongs to the glycosyl hydrolase 31 family.</text>
</comment>
<dbReference type="Gene3D" id="3.20.20.80">
    <property type="entry name" value="Glycosidases"/>
    <property type="match status" value="2"/>
</dbReference>
<dbReference type="Gene3D" id="2.60.40.1180">
    <property type="entry name" value="Golgi alpha-mannosidase II"/>
    <property type="match status" value="2"/>
</dbReference>
<feature type="domain" description="Glycoside hydrolase family 31 N-terminal" evidence="4">
    <location>
        <begin position="94"/>
        <end position="176"/>
    </location>
</feature>
<dbReference type="Proteomes" id="UP000315648">
    <property type="component" value="Unassembled WGS sequence"/>
</dbReference>
<evidence type="ECO:0000256" key="1">
    <source>
        <dbReference type="ARBA" id="ARBA00007806"/>
    </source>
</evidence>
<evidence type="ECO:0000259" key="3">
    <source>
        <dbReference type="Pfam" id="PF01055"/>
    </source>
</evidence>
<dbReference type="InterPro" id="IPR000322">
    <property type="entry name" value="Glyco_hydro_31_TIM"/>
</dbReference>
<dbReference type="InterPro" id="IPR011013">
    <property type="entry name" value="Gal_mutarotase_sf_dom"/>
</dbReference>
<dbReference type="Gene3D" id="2.60.40.1760">
    <property type="entry name" value="glycosyl hydrolase (family 31)"/>
    <property type="match status" value="1"/>
</dbReference>
<sequence length="777" mass="86570">MYFNKIRHPANFVFSARPASVENLGGDVHRLRLRGAKPWKNPSQAELATTIAGESRHSVAVTKDNGLSLTESATGRSLLSGFPGATFGTCGSAWMLQFRHTAGLEFYGLGEHNKGLEKSGQRVKFWNTDLWADFSIFEIRHGHPNPMYVAIPWLIVKQGNDYLGILVNHPGAVFMDLASSFIWSADNPDDRNRGSFYLGAPDGEPDVYIIVGPSLPELTRKLQQLVGRTPLPPLWALGHHQCRWGYASAKDLQSLDRKFTEHRIPTDGLWLDIDYMDRYKVFTFDAKHWGNSTQLRSSLAALAKKGRRVIPILDPGVKVEPGYVVQDGGLKAGIFCLNPAGQPYIGFVWPGKTYFPDFSLPEARSWWAAHVKDFARLGVAGAWLDMNDPSVGNAELDDMLFDHGRQPHEYYHNQYALGMAKASHEGFLAARPDERPFLLARSAFISSSRYTAVWTGDNVANWHHLRTSIPLSIGLALSGQPFNGPDVCGFADDTNPALAVAWYKAGFLFPFLRNHSMLNSRQQEPWALGASALKIISHYIRLRYKLLPYLYQNFIAQEQTGEAILRPLFYDYADTAALPLSKIGDQFMVGRDLLQAPVVEENTRDRQVVLPGAHRWFSAQDGRWLDGGRTHATSAGPVETPLYFREGALVPMQIGERTTQKNDLGKIELHCFLRRDSSASATSTYAFDDGLSFAYQKGKRTTATFTARVEDGALVLTVDNYQPGFGPLSVQVMLHDRFQSVVFVHKGRRQSLPLTSARVKLTGRALSVKCTALKKIG</sequence>
<dbReference type="RefSeq" id="WP_144230568.1">
    <property type="nucleotide sequence ID" value="NZ_CBCRVV010000009.1"/>
</dbReference>
<dbReference type="GO" id="GO:0005975">
    <property type="term" value="P:carbohydrate metabolic process"/>
    <property type="evidence" value="ECO:0007669"/>
    <property type="project" value="InterPro"/>
</dbReference>
<dbReference type="Pfam" id="PF01055">
    <property type="entry name" value="Glyco_hydro_31_2nd"/>
    <property type="match status" value="1"/>
</dbReference>
<dbReference type="Pfam" id="PF13802">
    <property type="entry name" value="Gal_mutarotas_2"/>
    <property type="match status" value="1"/>
</dbReference>
<name>A0A556QJK4_9BACT</name>
<comment type="caution">
    <text evidence="6">The sequence shown here is derived from an EMBL/GenBank/DDBJ whole genome shotgun (WGS) entry which is preliminary data.</text>
</comment>